<dbReference type="EMBL" id="UINC01018992">
    <property type="protein sequence ID" value="SVA80176.1"/>
    <property type="molecule type" value="Genomic_DNA"/>
</dbReference>
<dbReference type="FunFam" id="3.40.1440.10:FF:000001">
    <property type="entry name" value="UvrABC system protein C"/>
    <property type="match status" value="1"/>
</dbReference>
<dbReference type="Pfam" id="PF02151">
    <property type="entry name" value="UVR"/>
    <property type="match status" value="1"/>
</dbReference>
<reference evidence="9" key="1">
    <citation type="submission" date="2018-05" db="EMBL/GenBank/DDBJ databases">
        <authorList>
            <person name="Lanie J.A."/>
            <person name="Ng W.-L."/>
            <person name="Kazmierczak K.M."/>
            <person name="Andrzejewski T.M."/>
            <person name="Davidsen T.M."/>
            <person name="Wayne K.J."/>
            <person name="Tettelin H."/>
            <person name="Glass J.I."/>
            <person name="Rusch D."/>
            <person name="Podicherti R."/>
            <person name="Tsui H.-C.T."/>
            <person name="Winkler M.E."/>
        </authorList>
    </citation>
    <scope>NUCLEOTIDE SEQUENCE</scope>
</reference>
<dbReference type="InterPro" id="IPR010994">
    <property type="entry name" value="RuvA_2-like"/>
</dbReference>
<proteinExistence type="inferred from homology"/>
<dbReference type="SUPFAM" id="SSF82771">
    <property type="entry name" value="GIY-YIG endonuclease"/>
    <property type="match status" value="1"/>
</dbReference>
<organism evidence="9">
    <name type="scientific">marine metagenome</name>
    <dbReference type="NCBI Taxonomy" id="408172"/>
    <lineage>
        <taxon>unclassified sequences</taxon>
        <taxon>metagenomes</taxon>
        <taxon>ecological metagenomes</taxon>
    </lineage>
</organism>
<dbReference type="InterPro" id="IPR035901">
    <property type="entry name" value="GIY-YIG_endonuc_sf"/>
</dbReference>
<dbReference type="GO" id="GO:0006289">
    <property type="term" value="P:nucleotide-excision repair"/>
    <property type="evidence" value="ECO:0007669"/>
    <property type="project" value="InterPro"/>
</dbReference>
<sequence length="606" mass="67944">MPIGNLKHQINRLPKHPGVYLYTNRAGDTIYIGKARTLRGRVRSYTTAYGTSPRLDALLEEIVGLEVIVTDSVVEALALENHLIKQRSPKYNVLLRDDKNYSYLQLTTNEACPRVLVARRVERDGAFYAGPFLPTRLARKTMSLTHRLFGIRSCNEVITGRRGRPCLEYDIKRCIAPCVSELCSPERYAQAVEDTKFFLGGRNAELNQQLKVRMHAAAEAERFEEAAQWRDAIRTVETLRDRQQKMSTTKLGDRDVFGAHVGPEGAVIQVFQMRRGRVIERIELVAETTSLDTDGDTAVLQAGVQQFYEERPPPPEVHVPMVLDEPVALEGWLSSRGGRRVRLVVPKQGDKRRLLELAARNATLAYETRFSSDAAVHRAAVEELREALGLATAPRRIECFDISTIQGSDTVGAMAVSEDGRMVRREYRKYLVRQNGGTGNPDDFAAMHEVILRRYRRLLEEGGPFPDLVIVDGGKGQLSAAYGAFQELGLGNLVAIGIAKREELVVMRDRSDPIALPSSSVALHMLQRLRDEAHRFAVTFHRKARSKRMLRSELDEVPGVGPQRRRRLLNRFGSLAGVRRATREELTAAVGAHTADSVLAYFALSR</sequence>
<dbReference type="NCBIfam" id="NF001824">
    <property type="entry name" value="PRK00558.1-5"/>
    <property type="match status" value="1"/>
</dbReference>
<dbReference type="InterPro" id="IPR001943">
    <property type="entry name" value="UVR_dom"/>
</dbReference>
<keyword evidence="4" id="KW-0267">Excision nuclease</keyword>
<dbReference type="CDD" id="cd10434">
    <property type="entry name" value="GIY-YIG_UvrC_Cho"/>
    <property type="match status" value="1"/>
</dbReference>
<evidence type="ECO:0000256" key="5">
    <source>
        <dbReference type="ARBA" id="ARBA00023204"/>
    </source>
</evidence>
<dbReference type="InterPro" id="IPR001162">
    <property type="entry name" value="UvrC_RNase_H_dom"/>
</dbReference>
<evidence type="ECO:0000259" key="7">
    <source>
        <dbReference type="PROSITE" id="PS50164"/>
    </source>
</evidence>
<evidence type="ECO:0000259" key="8">
    <source>
        <dbReference type="PROSITE" id="PS50165"/>
    </source>
</evidence>
<evidence type="ECO:0000256" key="3">
    <source>
        <dbReference type="ARBA" id="ARBA00022769"/>
    </source>
</evidence>
<accession>A0A381YT08</accession>
<dbReference type="PANTHER" id="PTHR30562:SF1">
    <property type="entry name" value="UVRABC SYSTEM PROTEIN C"/>
    <property type="match status" value="1"/>
</dbReference>
<feature type="domain" description="GIY-YIG" evidence="7">
    <location>
        <begin position="15"/>
        <end position="93"/>
    </location>
</feature>
<feature type="domain" description="UvrC family homology region profile" evidence="8">
    <location>
        <begin position="256"/>
        <end position="485"/>
    </location>
</feature>
<keyword evidence="1" id="KW-0963">Cytoplasm</keyword>
<evidence type="ECO:0000259" key="6">
    <source>
        <dbReference type="PROSITE" id="PS50151"/>
    </source>
</evidence>
<evidence type="ECO:0000256" key="2">
    <source>
        <dbReference type="ARBA" id="ARBA00022763"/>
    </source>
</evidence>
<keyword evidence="5" id="KW-0234">DNA repair</keyword>
<dbReference type="InterPro" id="IPR047296">
    <property type="entry name" value="GIY-YIG_UvrC_Cho"/>
</dbReference>
<gene>
    <name evidence="9" type="ORF">METZ01_LOCUS133030</name>
</gene>
<dbReference type="PANTHER" id="PTHR30562">
    <property type="entry name" value="UVRC/OXIDOREDUCTASE"/>
    <property type="match status" value="1"/>
</dbReference>
<feature type="domain" description="UVR" evidence="6">
    <location>
        <begin position="204"/>
        <end position="239"/>
    </location>
</feature>
<dbReference type="SMART" id="SM00465">
    <property type="entry name" value="GIYc"/>
    <property type="match status" value="1"/>
</dbReference>
<dbReference type="HAMAP" id="MF_00203">
    <property type="entry name" value="UvrC"/>
    <property type="match status" value="1"/>
</dbReference>
<dbReference type="Gene3D" id="3.30.420.340">
    <property type="entry name" value="UvrC, RNAse H endonuclease domain"/>
    <property type="match status" value="1"/>
</dbReference>
<dbReference type="GO" id="GO:0009381">
    <property type="term" value="F:excinuclease ABC activity"/>
    <property type="evidence" value="ECO:0007669"/>
    <property type="project" value="InterPro"/>
</dbReference>
<dbReference type="InterPro" id="IPR036876">
    <property type="entry name" value="UVR_dom_sf"/>
</dbReference>
<protein>
    <recommendedName>
        <fullName evidence="10">GIY-YIG domain-containing protein</fullName>
    </recommendedName>
</protein>
<dbReference type="AlphaFoldDB" id="A0A381YT08"/>
<dbReference type="GO" id="GO:0009380">
    <property type="term" value="C:excinuclease repair complex"/>
    <property type="evidence" value="ECO:0007669"/>
    <property type="project" value="InterPro"/>
</dbReference>
<evidence type="ECO:0008006" key="10">
    <source>
        <dbReference type="Google" id="ProtNLM"/>
    </source>
</evidence>
<dbReference type="PROSITE" id="PS50164">
    <property type="entry name" value="GIY_YIG"/>
    <property type="match status" value="1"/>
</dbReference>
<evidence type="ECO:0000313" key="9">
    <source>
        <dbReference type="EMBL" id="SVA80176.1"/>
    </source>
</evidence>
<dbReference type="Pfam" id="PF14520">
    <property type="entry name" value="HHH_5"/>
    <property type="match status" value="1"/>
</dbReference>
<dbReference type="Pfam" id="PF22920">
    <property type="entry name" value="UvrC_RNaseH"/>
    <property type="match status" value="1"/>
</dbReference>
<dbReference type="NCBIfam" id="TIGR00194">
    <property type="entry name" value="uvrC"/>
    <property type="match status" value="1"/>
</dbReference>
<dbReference type="InterPro" id="IPR038476">
    <property type="entry name" value="UvrC_RNase_H_dom_sf"/>
</dbReference>
<dbReference type="Gene3D" id="1.10.150.20">
    <property type="entry name" value="5' to 3' exonuclease, C-terminal subdomain"/>
    <property type="match status" value="1"/>
</dbReference>
<dbReference type="PROSITE" id="PS50151">
    <property type="entry name" value="UVR"/>
    <property type="match status" value="1"/>
</dbReference>
<keyword evidence="2" id="KW-0227">DNA damage</keyword>
<dbReference type="PROSITE" id="PS50165">
    <property type="entry name" value="UVRC"/>
    <property type="match status" value="1"/>
</dbReference>
<dbReference type="SUPFAM" id="SSF47781">
    <property type="entry name" value="RuvA domain 2-like"/>
    <property type="match status" value="1"/>
</dbReference>
<name>A0A381YT08_9ZZZZ</name>
<dbReference type="InterPro" id="IPR000305">
    <property type="entry name" value="GIY-YIG_endonuc"/>
</dbReference>
<evidence type="ECO:0000256" key="4">
    <source>
        <dbReference type="ARBA" id="ARBA00022881"/>
    </source>
</evidence>
<dbReference type="Pfam" id="PF01541">
    <property type="entry name" value="GIY-YIG"/>
    <property type="match status" value="1"/>
</dbReference>
<keyword evidence="3" id="KW-0228">DNA excision</keyword>
<evidence type="ECO:0000256" key="1">
    <source>
        <dbReference type="ARBA" id="ARBA00022490"/>
    </source>
</evidence>
<dbReference type="InterPro" id="IPR004791">
    <property type="entry name" value="UvrC"/>
</dbReference>
<dbReference type="Gene3D" id="3.40.1440.10">
    <property type="entry name" value="GIY-YIG endonuclease"/>
    <property type="match status" value="1"/>
</dbReference>
<dbReference type="SUPFAM" id="SSF46600">
    <property type="entry name" value="C-terminal UvrC-binding domain of UvrB"/>
    <property type="match status" value="1"/>
</dbReference>
<dbReference type="Pfam" id="PF08459">
    <property type="entry name" value="UvrC_RNaseH_dom"/>
    <property type="match status" value="1"/>
</dbReference>
<dbReference type="Gene3D" id="4.10.860.10">
    <property type="entry name" value="UVR domain"/>
    <property type="match status" value="1"/>
</dbReference>
<dbReference type="InterPro" id="IPR050066">
    <property type="entry name" value="UvrABC_protein_C"/>
</dbReference>